<dbReference type="EMBL" id="HBIZ01051962">
    <property type="protein sequence ID" value="CAE0780606.1"/>
    <property type="molecule type" value="Transcribed_RNA"/>
</dbReference>
<sequence>MMTKTVAAMAAAVVAAMTAAMAVAMAAAAAGGGIGGGGGSSHNGEMVAVISTIKHNNIDDRTILGGSDIRMNIFEDITYKSMHWIMHLCMHVCMHLCTCAGMRAQTR</sequence>
<evidence type="ECO:0000256" key="1">
    <source>
        <dbReference type="SAM" id="SignalP"/>
    </source>
</evidence>
<dbReference type="AlphaFoldDB" id="A0A7S4F9B1"/>
<protein>
    <recommendedName>
        <fullName evidence="3">Secreted protein</fullName>
    </recommendedName>
</protein>
<feature type="chain" id="PRO_5031445123" description="Secreted protein" evidence="1">
    <location>
        <begin position="23"/>
        <end position="107"/>
    </location>
</feature>
<keyword evidence="1" id="KW-0732">Signal</keyword>
<proteinExistence type="predicted"/>
<organism evidence="2">
    <name type="scientific">Chrysotila carterae</name>
    <name type="common">Marine alga</name>
    <name type="synonym">Syracosphaera carterae</name>
    <dbReference type="NCBI Taxonomy" id="13221"/>
    <lineage>
        <taxon>Eukaryota</taxon>
        <taxon>Haptista</taxon>
        <taxon>Haptophyta</taxon>
        <taxon>Prymnesiophyceae</taxon>
        <taxon>Isochrysidales</taxon>
        <taxon>Isochrysidaceae</taxon>
        <taxon>Chrysotila</taxon>
    </lineage>
</organism>
<name>A0A7S4F9B1_CHRCT</name>
<evidence type="ECO:0008006" key="3">
    <source>
        <dbReference type="Google" id="ProtNLM"/>
    </source>
</evidence>
<accession>A0A7S4F9B1</accession>
<reference evidence="2" key="1">
    <citation type="submission" date="2021-01" db="EMBL/GenBank/DDBJ databases">
        <authorList>
            <person name="Corre E."/>
            <person name="Pelletier E."/>
            <person name="Niang G."/>
            <person name="Scheremetjew M."/>
            <person name="Finn R."/>
            <person name="Kale V."/>
            <person name="Holt S."/>
            <person name="Cochrane G."/>
            <person name="Meng A."/>
            <person name="Brown T."/>
            <person name="Cohen L."/>
        </authorList>
    </citation>
    <scope>NUCLEOTIDE SEQUENCE</scope>
    <source>
        <strain evidence="2">CCMP645</strain>
    </source>
</reference>
<evidence type="ECO:0000313" key="2">
    <source>
        <dbReference type="EMBL" id="CAE0780606.1"/>
    </source>
</evidence>
<feature type="signal peptide" evidence="1">
    <location>
        <begin position="1"/>
        <end position="22"/>
    </location>
</feature>
<gene>
    <name evidence="2" type="ORF">PCAR00345_LOCUS33245</name>
</gene>